<feature type="transmembrane region" description="Helical" evidence="7">
    <location>
        <begin position="46"/>
        <end position="66"/>
    </location>
</feature>
<keyword evidence="7" id="KW-0406">Ion transport</keyword>
<evidence type="ECO:0000256" key="2">
    <source>
        <dbReference type="ARBA" id="ARBA00006921"/>
    </source>
</evidence>
<name>A0ABR2YV26_9CHLO</name>
<comment type="caution">
    <text evidence="8">The sequence shown here is derived from an EMBL/GenBank/DDBJ whole genome shotgun (WGS) entry which is preliminary data.</text>
</comment>
<proteinExistence type="inferred from homology"/>
<evidence type="ECO:0000313" key="9">
    <source>
        <dbReference type="Proteomes" id="UP001491310"/>
    </source>
</evidence>
<reference evidence="8 9" key="1">
    <citation type="journal article" date="2024" name="Nat. Commun.">
        <title>Phylogenomics reveals the evolutionary origins of lichenization in chlorophyte algae.</title>
        <authorList>
            <person name="Puginier C."/>
            <person name="Libourel C."/>
            <person name="Otte J."/>
            <person name="Skaloud P."/>
            <person name="Haon M."/>
            <person name="Grisel S."/>
            <person name="Petersen M."/>
            <person name="Berrin J.G."/>
            <person name="Delaux P.M."/>
            <person name="Dal Grande F."/>
            <person name="Keller J."/>
        </authorList>
    </citation>
    <scope>NUCLEOTIDE SEQUENCE [LARGE SCALE GENOMIC DNA]</scope>
    <source>
        <strain evidence="8 9">SAG 216-7</strain>
    </source>
</reference>
<accession>A0ABR2YV26</accession>
<evidence type="ECO:0000313" key="8">
    <source>
        <dbReference type="EMBL" id="KAK9915497.1"/>
    </source>
</evidence>
<keyword evidence="3 7" id="KW-0812">Transmembrane</keyword>
<keyword evidence="7" id="KW-0186">Copper</keyword>
<keyword evidence="6 7" id="KW-0472">Membrane</keyword>
<comment type="subcellular location">
    <subcellularLocation>
        <location evidence="1 7">Membrane</location>
        <topology evidence="1 7">Multi-pass membrane protein</topology>
    </subcellularLocation>
</comment>
<protein>
    <recommendedName>
        <fullName evidence="7">Copper transport protein</fullName>
    </recommendedName>
</protein>
<gene>
    <name evidence="8" type="ORF">WJX75_010011</name>
</gene>
<evidence type="ECO:0000256" key="3">
    <source>
        <dbReference type="ARBA" id="ARBA00022692"/>
    </source>
</evidence>
<dbReference type="InterPro" id="IPR007274">
    <property type="entry name" value="Cop_transporter"/>
</dbReference>
<dbReference type="Proteomes" id="UP001491310">
    <property type="component" value="Unassembled WGS sequence"/>
</dbReference>
<keyword evidence="9" id="KW-1185">Reference proteome</keyword>
<keyword evidence="4 7" id="KW-0187">Copper transport</keyword>
<dbReference type="PANTHER" id="PTHR12483:SF27">
    <property type="entry name" value="COPPER TRANSPORT PROTEIN CTR1"/>
    <property type="match status" value="1"/>
</dbReference>
<evidence type="ECO:0000256" key="1">
    <source>
        <dbReference type="ARBA" id="ARBA00004141"/>
    </source>
</evidence>
<comment type="similarity">
    <text evidence="2 7">Belongs to the copper transporter (Ctr) (TC 1.A.56) family. SLC31A subfamily.</text>
</comment>
<feature type="transmembrane region" description="Helical" evidence="7">
    <location>
        <begin position="127"/>
        <end position="147"/>
    </location>
</feature>
<evidence type="ECO:0000256" key="6">
    <source>
        <dbReference type="ARBA" id="ARBA00023136"/>
    </source>
</evidence>
<dbReference type="EMBL" id="JALJOT010000005">
    <property type="protein sequence ID" value="KAK9915497.1"/>
    <property type="molecule type" value="Genomic_DNA"/>
</dbReference>
<dbReference type="PANTHER" id="PTHR12483">
    <property type="entry name" value="SOLUTE CARRIER FAMILY 31 COPPER TRANSPORTERS"/>
    <property type="match status" value="1"/>
</dbReference>
<evidence type="ECO:0000256" key="7">
    <source>
        <dbReference type="RuleBase" id="RU367022"/>
    </source>
</evidence>
<feature type="transmembrane region" description="Helical" evidence="7">
    <location>
        <begin position="102"/>
        <end position="121"/>
    </location>
</feature>
<keyword evidence="7" id="KW-0813">Transport</keyword>
<dbReference type="Pfam" id="PF04145">
    <property type="entry name" value="Ctr"/>
    <property type="match status" value="1"/>
</dbReference>
<evidence type="ECO:0000256" key="5">
    <source>
        <dbReference type="ARBA" id="ARBA00022989"/>
    </source>
</evidence>
<evidence type="ECO:0000256" key="4">
    <source>
        <dbReference type="ARBA" id="ARBA00022796"/>
    </source>
</evidence>
<organism evidence="8 9">
    <name type="scientific">Coccomyxa subellipsoidea</name>
    <dbReference type="NCBI Taxonomy" id="248742"/>
    <lineage>
        <taxon>Eukaryota</taxon>
        <taxon>Viridiplantae</taxon>
        <taxon>Chlorophyta</taxon>
        <taxon>core chlorophytes</taxon>
        <taxon>Trebouxiophyceae</taxon>
        <taxon>Trebouxiophyceae incertae sedis</taxon>
        <taxon>Coccomyxaceae</taxon>
        <taxon>Coccomyxa</taxon>
    </lineage>
</organism>
<keyword evidence="5 7" id="KW-1133">Transmembrane helix</keyword>
<sequence>MPAPGSAAAQDSNGHEGSMGMMMMQMYFTASTHVTLWLKQWHTHTSVWYIISLLGLLGLSLLQEFISSYRATLARRLAKERPVEQEVPLTAPSARVGSGSRVVLTVLYAVNVAISYLLMLAVMTYNVGYFVIIVLGLAIGHFVFFCAASPMAAPDVCCAAALP</sequence>